<comment type="caution">
    <text evidence="17">The sequence shown here is derived from an EMBL/GenBank/DDBJ whole genome shotgun (WGS) entry which is preliminary data.</text>
</comment>
<sequence length="830" mass="93560">MRHLPLLDNQHWQFKLRDPALALTDDFSSGEGWLAASVPGTIHQDLLATEQIPDPFFGLNEAQVQWVGERDWLYRCEFVLPPDFKNEETIALCSAGLDTFATVWLNGKQVLVSDNMFVSHRVPVSALLRPGRNNLQILFESALRRGKEREAQYGQLPLWNGDSSRLYVRKAQYHYGWDWGPTLLTAGIWRPLWLEAYSVRIADVHCPAEVAPDLASAHLPVSITLDGSAHTHLSAHIALYAPSSEAVTQVTLPVTGSATIEHVLTIAAPLLWWPHGYGEQALYRLVITLQHDGEILDSREQRIGLRRLQLVQQPLADGSGTTFLFEINNTPIFCGGANWIPADLFVPRISHNRYRAWLQMAADANMVMLRVWGGGIYEEDIFYDLCDELGLLVWQDFMFACGLYPAHKEFRESVRSEAEDAVRRLRHHPCIALWSGNNEDYVVASSKGVYDATFNGDFTQTAFPARAIYEQILPQVCATLDPTRTYWPGSPYSGGANGNTNDPHVGDQHVWDVWHGNMAPYQNYPQLAGTFVSEFGMESFSELATIVSFTEPDERYPQSRTLDLHNKADGGSERLASYLVRNIRVPEHLDEYVYATQFIQAEAMTSAFRGWRRRWRGQGYQERYTAGALVWQLNDCWPVTSWAIIDSQLHPKPAYYAIRRELAPFAAGIARLSDERVAIWAVNSLETALEADLEINIWSLMGELVASERVQVVLAPNQSSELREIEDHLSEKHIVAVRLVKDGTVIARAALWPEPFKYLTLPDPAITVEHLEHNAIRVQVKRPAKGVWLSAGDGVSWSDNMLDVFPDDPQVVVATKLAHDAPVQVRWLKG</sequence>
<evidence type="ECO:0000256" key="2">
    <source>
        <dbReference type="ARBA" id="ARBA00004613"/>
    </source>
</evidence>
<evidence type="ECO:0000256" key="6">
    <source>
        <dbReference type="ARBA" id="ARBA00022525"/>
    </source>
</evidence>
<evidence type="ECO:0000313" key="18">
    <source>
        <dbReference type="Proteomes" id="UP000597444"/>
    </source>
</evidence>
<dbReference type="InterPro" id="IPR041447">
    <property type="entry name" value="Mannosidase_ig"/>
</dbReference>
<keyword evidence="8" id="KW-0325">Glycoprotein</keyword>
<feature type="domain" description="Glycoside hydrolase family 2 immunoglobulin-like beta-sandwich" evidence="13">
    <location>
        <begin position="199"/>
        <end position="306"/>
    </location>
</feature>
<gene>
    <name evidence="17" type="ORF">KSF_029450</name>
</gene>
<dbReference type="SUPFAM" id="SSF49785">
    <property type="entry name" value="Galactose-binding domain-like"/>
    <property type="match status" value="1"/>
</dbReference>
<organism evidence="17 18">
    <name type="scientific">Reticulibacter mediterranei</name>
    <dbReference type="NCBI Taxonomy" id="2778369"/>
    <lineage>
        <taxon>Bacteria</taxon>
        <taxon>Bacillati</taxon>
        <taxon>Chloroflexota</taxon>
        <taxon>Ktedonobacteria</taxon>
        <taxon>Ktedonobacterales</taxon>
        <taxon>Reticulibacteraceae</taxon>
        <taxon>Reticulibacter</taxon>
    </lineage>
</organism>
<evidence type="ECO:0000259" key="13">
    <source>
        <dbReference type="Pfam" id="PF00703"/>
    </source>
</evidence>
<evidence type="ECO:0000259" key="16">
    <source>
        <dbReference type="Pfam" id="PF22666"/>
    </source>
</evidence>
<dbReference type="EC" id="3.2.1.25" evidence="5"/>
<keyword evidence="7" id="KW-0378">Hydrolase</keyword>
<dbReference type="FunFam" id="3.20.20.80:FF:000050">
    <property type="entry name" value="Beta-mannosidase B"/>
    <property type="match status" value="1"/>
</dbReference>
<feature type="domain" description="Beta-mannosidase-like galactose-binding" evidence="16">
    <location>
        <begin position="29"/>
        <end position="190"/>
    </location>
</feature>
<dbReference type="InterPro" id="IPR006102">
    <property type="entry name" value="Ig-like_GH2"/>
</dbReference>
<dbReference type="InterPro" id="IPR054593">
    <property type="entry name" value="Beta-mannosidase-like_N2"/>
</dbReference>
<dbReference type="GO" id="GO:0005576">
    <property type="term" value="C:extracellular region"/>
    <property type="evidence" value="ECO:0007669"/>
    <property type="project" value="UniProtKB-SubCell"/>
</dbReference>
<dbReference type="InterPro" id="IPR017853">
    <property type="entry name" value="GH"/>
</dbReference>
<dbReference type="InterPro" id="IPR013783">
    <property type="entry name" value="Ig-like_fold"/>
</dbReference>
<comment type="pathway">
    <text evidence="3">Glycan metabolism; N-glycan degradation.</text>
</comment>
<dbReference type="Pfam" id="PF00703">
    <property type="entry name" value="Glyco_hydro_2"/>
    <property type="match status" value="1"/>
</dbReference>
<dbReference type="InterPro" id="IPR041625">
    <property type="entry name" value="Beta-mannosidase_Ig"/>
</dbReference>
<dbReference type="EMBL" id="BNJK01000001">
    <property type="protein sequence ID" value="GHO92897.1"/>
    <property type="molecule type" value="Genomic_DNA"/>
</dbReference>
<comment type="similarity">
    <text evidence="10">Belongs to the glycosyl hydrolase 2 family. Beta-mannosidase B subfamily.</text>
</comment>
<dbReference type="RefSeq" id="WP_220203708.1">
    <property type="nucleotide sequence ID" value="NZ_BNJK01000001.1"/>
</dbReference>
<comment type="subcellular location">
    <subcellularLocation>
        <location evidence="2">Secreted</location>
    </subcellularLocation>
</comment>
<name>A0A8J3N394_9CHLR</name>
<dbReference type="InterPro" id="IPR008979">
    <property type="entry name" value="Galactose-bd-like_sf"/>
</dbReference>
<feature type="domain" description="Beta-mannosidase Ig-fold" evidence="14">
    <location>
        <begin position="761"/>
        <end position="816"/>
    </location>
</feature>
<dbReference type="InterPro" id="IPR050887">
    <property type="entry name" value="Beta-mannosidase_GH2"/>
</dbReference>
<dbReference type="GO" id="GO:0005975">
    <property type="term" value="P:carbohydrate metabolic process"/>
    <property type="evidence" value="ECO:0007669"/>
    <property type="project" value="InterPro"/>
</dbReference>
<keyword evidence="9" id="KW-0326">Glycosidase</keyword>
<dbReference type="Pfam" id="PF17753">
    <property type="entry name" value="Ig_mannosidase"/>
    <property type="match status" value="1"/>
</dbReference>
<evidence type="ECO:0000256" key="5">
    <source>
        <dbReference type="ARBA" id="ARBA00012754"/>
    </source>
</evidence>
<evidence type="ECO:0000256" key="9">
    <source>
        <dbReference type="ARBA" id="ARBA00023295"/>
    </source>
</evidence>
<evidence type="ECO:0000256" key="7">
    <source>
        <dbReference type="ARBA" id="ARBA00022801"/>
    </source>
</evidence>
<evidence type="ECO:0000313" key="17">
    <source>
        <dbReference type="EMBL" id="GHO92897.1"/>
    </source>
</evidence>
<evidence type="ECO:0000256" key="1">
    <source>
        <dbReference type="ARBA" id="ARBA00000829"/>
    </source>
</evidence>
<comment type="catalytic activity">
    <reaction evidence="1">
        <text>Hydrolysis of terminal, non-reducing beta-D-mannose residues in beta-D-mannosides.</text>
        <dbReference type="EC" id="3.2.1.25"/>
    </reaction>
</comment>
<evidence type="ECO:0000256" key="4">
    <source>
        <dbReference type="ARBA" id="ARBA00011738"/>
    </source>
</evidence>
<dbReference type="Pfam" id="PF22666">
    <property type="entry name" value="Glyco_hydro_2_N2"/>
    <property type="match status" value="1"/>
</dbReference>
<dbReference type="Gene3D" id="2.60.120.260">
    <property type="entry name" value="Galactose-binding domain-like"/>
    <property type="match status" value="1"/>
</dbReference>
<feature type="domain" description="Mannosidase Ig/CBM-like" evidence="15">
    <location>
        <begin position="676"/>
        <end position="758"/>
    </location>
</feature>
<dbReference type="SUPFAM" id="SSF49303">
    <property type="entry name" value="beta-Galactosidase/glucuronidase domain"/>
    <property type="match status" value="2"/>
</dbReference>
<evidence type="ECO:0000259" key="15">
    <source>
        <dbReference type="Pfam" id="PF17786"/>
    </source>
</evidence>
<keyword evidence="18" id="KW-1185">Reference proteome</keyword>
<evidence type="ECO:0000256" key="10">
    <source>
        <dbReference type="ARBA" id="ARBA00038429"/>
    </source>
</evidence>
<evidence type="ECO:0000259" key="14">
    <source>
        <dbReference type="Pfam" id="PF17753"/>
    </source>
</evidence>
<dbReference type="Pfam" id="PF17786">
    <property type="entry name" value="Mannosidase_ig"/>
    <property type="match status" value="1"/>
</dbReference>
<dbReference type="PANTHER" id="PTHR43730">
    <property type="entry name" value="BETA-MANNOSIDASE"/>
    <property type="match status" value="1"/>
</dbReference>
<dbReference type="AlphaFoldDB" id="A0A8J3N394"/>
<protein>
    <recommendedName>
        <fullName evidence="11">Beta-mannosidase B</fullName>
        <ecNumber evidence="5">3.2.1.25</ecNumber>
    </recommendedName>
    <alternativeName>
        <fullName evidence="12">Mannanase B</fullName>
    </alternativeName>
</protein>
<dbReference type="GO" id="GO:0004567">
    <property type="term" value="F:beta-mannosidase activity"/>
    <property type="evidence" value="ECO:0007669"/>
    <property type="project" value="UniProtKB-EC"/>
</dbReference>
<reference evidence="17" key="1">
    <citation type="submission" date="2020-10" db="EMBL/GenBank/DDBJ databases">
        <title>Taxonomic study of unclassified bacteria belonging to the class Ktedonobacteria.</title>
        <authorList>
            <person name="Yabe S."/>
            <person name="Wang C.M."/>
            <person name="Zheng Y."/>
            <person name="Sakai Y."/>
            <person name="Cavaletti L."/>
            <person name="Monciardini P."/>
            <person name="Donadio S."/>
        </authorList>
    </citation>
    <scope>NUCLEOTIDE SEQUENCE</scope>
    <source>
        <strain evidence="17">ID150040</strain>
    </source>
</reference>
<dbReference type="Gene3D" id="3.20.20.80">
    <property type="entry name" value="Glycosidases"/>
    <property type="match status" value="1"/>
</dbReference>
<dbReference type="Proteomes" id="UP000597444">
    <property type="component" value="Unassembled WGS sequence"/>
</dbReference>
<evidence type="ECO:0000256" key="8">
    <source>
        <dbReference type="ARBA" id="ARBA00023180"/>
    </source>
</evidence>
<comment type="subunit">
    <text evidence="4">Homodimer.</text>
</comment>
<dbReference type="InterPro" id="IPR036156">
    <property type="entry name" value="Beta-gal/glucu_dom_sf"/>
</dbReference>
<accession>A0A8J3N394</accession>
<evidence type="ECO:0000256" key="11">
    <source>
        <dbReference type="ARBA" id="ARBA00041069"/>
    </source>
</evidence>
<dbReference type="GO" id="GO:0006516">
    <property type="term" value="P:glycoprotein catabolic process"/>
    <property type="evidence" value="ECO:0007669"/>
    <property type="project" value="TreeGrafter"/>
</dbReference>
<evidence type="ECO:0000256" key="12">
    <source>
        <dbReference type="ARBA" id="ARBA00041614"/>
    </source>
</evidence>
<evidence type="ECO:0000256" key="3">
    <source>
        <dbReference type="ARBA" id="ARBA00004740"/>
    </source>
</evidence>
<proteinExistence type="inferred from homology"/>
<dbReference type="SUPFAM" id="SSF51445">
    <property type="entry name" value="(Trans)glycosidases"/>
    <property type="match status" value="1"/>
</dbReference>
<dbReference type="PANTHER" id="PTHR43730:SF1">
    <property type="entry name" value="BETA-MANNOSIDASE"/>
    <property type="match status" value="1"/>
</dbReference>
<keyword evidence="6" id="KW-0964">Secreted</keyword>
<dbReference type="Gene3D" id="2.60.40.10">
    <property type="entry name" value="Immunoglobulins"/>
    <property type="match status" value="2"/>
</dbReference>